<dbReference type="PANTHER" id="PTHR36853:SF1">
    <property type="entry name" value="DUF3844 DOMAIN-CONTAINING PROTEIN"/>
    <property type="match status" value="1"/>
</dbReference>
<feature type="domain" description="Vacuolar sorting protein Vps3844 C-terminal" evidence="2">
    <location>
        <begin position="247"/>
        <end position="346"/>
    </location>
</feature>
<organism evidence="3 4">
    <name type="scientific">Agrocybe pediades</name>
    <dbReference type="NCBI Taxonomy" id="84607"/>
    <lineage>
        <taxon>Eukaryota</taxon>
        <taxon>Fungi</taxon>
        <taxon>Dikarya</taxon>
        <taxon>Basidiomycota</taxon>
        <taxon>Agaricomycotina</taxon>
        <taxon>Agaricomycetes</taxon>
        <taxon>Agaricomycetidae</taxon>
        <taxon>Agaricales</taxon>
        <taxon>Agaricineae</taxon>
        <taxon>Strophariaceae</taxon>
        <taxon>Agrocybe</taxon>
    </lineage>
</organism>
<dbReference type="InterPro" id="IPR053065">
    <property type="entry name" value="Archenteron_Induction-Rel"/>
</dbReference>
<keyword evidence="1" id="KW-0812">Transmembrane</keyword>
<accession>A0A8H4R0X1</accession>
<dbReference type="Proteomes" id="UP000521872">
    <property type="component" value="Unassembled WGS sequence"/>
</dbReference>
<evidence type="ECO:0000256" key="1">
    <source>
        <dbReference type="SAM" id="Phobius"/>
    </source>
</evidence>
<gene>
    <name evidence="3" type="ORF">D9613_000518</name>
</gene>
<keyword evidence="1" id="KW-1133">Transmembrane helix</keyword>
<reference evidence="3 4" key="1">
    <citation type="submission" date="2019-12" db="EMBL/GenBank/DDBJ databases">
        <authorList>
            <person name="Floudas D."/>
            <person name="Bentzer J."/>
            <person name="Ahren D."/>
            <person name="Johansson T."/>
            <person name="Persson P."/>
            <person name="Tunlid A."/>
        </authorList>
    </citation>
    <scope>NUCLEOTIDE SEQUENCE [LARGE SCALE GENOMIC DNA]</scope>
    <source>
        <strain evidence="3 4">CBS 102.39</strain>
    </source>
</reference>
<feature type="transmembrane region" description="Helical" evidence="1">
    <location>
        <begin position="312"/>
        <end position="336"/>
    </location>
</feature>
<protein>
    <recommendedName>
        <fullName evidence="2">Vacuolar sorting protein Vps3844 C-terminal domain-containing protein</fullName>
    </recommendedName>
</protein>
<evidence type="ECO:0000259" key="2">
    <source>
        <dbReference type="Pfam" id="PF12955"/>
    </source>
</evidence>
<evidence type="ECO:0000313" key="3">
    <source>
        <dbReference type="EMBL" id="KAF4620813.1"/>
    </source>
</evidence>
<evidence type="ECO:0000313" key="4">
    <source>
        <dbReference type="Proteomes" id="UP000521872"/>
    </source>
</evidence>
<dbReference type="InterPro" id="IPR024382">
    <property type="entry name" value="Vps3844_C"/>
</dbReference>
<sequence>MVVNRLYDMFLPSSVLLSLFAFSRLTSAIEVYLSPAPPFIQSSLSPEDASAALSRHIGLEAFESVWDTSVYTNNEEIFVGEGPKNVLIMTMDENDAYGILPHTFHHAFTVESPPSTEISSLSTVVSTYLHRASQEFTSIFSSFDFSSLQDVSSLQSFLDSAQEPFFVGIDLSALHTAIESDDEESAGVIDALHSMLESVRRDERFHLALLTYPSDSLTERATAQQTQAPLPSNLPPPHQPIGSVSTCFTSLDSCNNGTSTCSGRGQCVKASKAGKTCFVCNCGTTKVGEGNKVKTTYWAGESCERKDVSGPFVLLSGTVIVIILLIVGSISLLYGVGDQPLPSTLLATAVPAKKD</sequence>
<keyword evidence="4" id="KW-1185">Reference proteome</keyword>
<name>A0A8H4R0X1_9AGAR</name>
<dbReference type="Pfam" id="PF12955">
    <property type="entry name" value="Vps3844_C"/>
    <property type="match status" value="1"/>
</dbReference>
<proteinExistence type="predicted"/>
<dbReference type="AlphaFoldDB" id="A0A8H4R0X1"/>
<keyword evidence="1" id="KW-0472">Membrane</keyword>
<dbReference type="PANTHER" id="PTHR36853">
    <property type="entry name" value="EXPRESSED PROTEIN"/>
    <property type="match status" value="1"/>
</dbReference>
<dbReference type="EMBL" id="JAACJL010000015">
    <property type="protein sequence ID" value="KAF4620813.1"/>
    <property type="molecule type" value="Genomic_DNA"/>
</dbReference>
<dbReference type="GO" id="GO:0005783">
    <property type="term" value="C:endoplasmic reticulum"/>
    <property type="evidence" value="ECO:0007669"/>
    <property type="project" value="TreeGrafter"/>
</dbReference>
<comment type="caution">
    <text evidence="3">The sequence shown here is derived from an EMBL/GenBank/DDBJ whole genome shotgun (WGS) entry which is preliminary data.</text>
</comment>